<dbReference type="GO" id="GO:0016020">
    <property type="term" value="C:membrane"/>
    <property type="evidence" value="ECO:0007669"/>
    <property type="project" value="UniProtKB-SubCell"/>
</dbReference>
<dbReference type="SUPFAM" id="SSF49899">
    <property type="entry name" value="Concanavalin A-like lectins/glucanases"/>
    <property type="match status" value="1"/>
</dbReference>
<dbReference type="EMBL" id="VSRR010105951">
    <property type="protein sequence ID" value="MPC96432.1"/>
    <property type="molecule type" value="Genomic_DNA"/>
</dbReference>
<reference evidence="3 4" key="1">
    <citation type="submission" date="2019-05" db="EMBL/GenBank/DDBJ databases">
        <title>Another draft genome of Portunus trituberculatus and its Hox gene families provides insights of decapod evolution.</title>
        <authorList>
            <person name="Jeong J.-H."/>
            <person name="Song I."/>
            <person name="Kim S."/>
            <person name="Choi T."/>
            <person name="Kim D."/>
            <person name="Ryu S."/>
            <person name="Kim W."/>
        </authorList>
    </citation>
    <scope>NUCLEOTIDE SEQUENCE [LARGE SCALE GENOMIC DNA]</scope>
    <source>
        <tissue evidence="3">Muscle</tissue>
    </source>
</reference>
<evidence type="ECO:0000256" key="1">
    <source>
        <dbReference type="PROSITE-ProRule" id="PRU00122"/>
    </source>
</evidence>
<dbReference type="Gene3D" id="2.60.120.200">
    <property type="match status" value="1"/>
</dbReference>
<dbReference type="Pfam" id="PF02210">
    <property type="entry name" value="Laminin_G_2"/>
    <property type="match status" value="1"/>
</dbReference>
<dbReference type="InterPro" id="IPR013320">
    <property type="entry name" value="ConA-like_dom_sf"/>
</dbReference>
<protein>
    <submittedName>
        <fullName evidence="3">Pikachurin</fullName>
    </submittedName>
</protein>
<comment type="caution">
    <text evidence="1">Lacks conserved residue(s) required for the propagation of feature annotation.</text>
</comment>
<organism evidence="3 4">
    <name type="scientific">Portunus trituberculatus</name>
    <name type="common">Swimming crab</name>
    <name type="synonym">Neptunus trituberculatus</name>
    <dbReference type="NCBI Taxonomy" id="210409"/>
    <lineage>
        <taxon>Eukaryota</taxon>
        <taxon>Metazoa</taxon>
        <taxon>Ecdysozoa</taxon>
        <taxon>Arthropoda</taxon>
        <taxon>Crustacea</taxon>
        <taxon>Multicrustacea</taxon>
        <taxon>Malacostraca</taxon>
        <taxon>Eumalacostraca</taxon>
        <taxon>Eucarida</taxon>
        <taxon>Decapoda</taxon>
        <taxon>Pleocyemata</taxon>
        <taxon>Brachyura</taxon>
        <taxon>Eubrachyura</taxon>
        <taxon>Portunoidea</taxon>
        <taxon>Portunidae</taxon>
        <taxon>Portuninae</taxon>
        <taxon>Portunus</taxon>
    </lineage>
</organism>
<proteinExistence type="predicted"/>
<dbReference type="CDD" id="cd00110">
    <property type="entry name" value="LamG"/>
    <property type="match status" value="1"/>
</dbReference>
<dbReference type="PROSITE" id="PS50025">
    <property type="entry name" value="LAM_G_DOMAIN"/>
    <property type="match status" value="1"/>
</dbReference>
<comment type="caution">
    <text evidence="3">The sequence shown here is derived from an EMBL/GenBank/DDBJ whole genome shotgun (WGS) entry which is preliminary data.</text>
</comment>
<dbReference type="AlphaFoldDB" id="A0A5B7JJP3"/>
<dbReference type="PANTHER" id="PTHR15036">
    <property type="entry name" value="PIKACHURIN-LIKE PROTEIN"/>
    <property type="match status" value="1"/>
</dbReference>
<dbReference type="InterPro" id="IPR050372">
    <property type="entry name" value="Neurexin-related_CASP"/>
</dbReference>
<dbReference type="OrthoDB" id="10014052at2759"/>
<gene>
    <name evidence="3" type="primary">Egflam_0</name>
    <name evidence="3" type="ORF">E2C01_091690</name>
</gene>
<dbReference type="InterPro" id="IPR001791">
    <property type="entry name" value="Laminin_G"/>
</dbReference>
<evidence type="ECO:0000313" key="3">
    <source>
        <dbReference type="EMBL" id="MPC96432.1"/>
    </source>
</evidence>
<keyword evidence="4" id="KW-1185">Reference proteome</keyword>
<sequence>MMEMRSEYPIRPGVWHWARVSRTGRRAWLYVDDQPVVSGLTPGGFTMLSLSHPLYLGGVPPTSATQPILPAALPFTGCVQKVSVCVCVCVCVCINWWS</sequence>
<evidence type="ECO:0000259" key="2">
    <source>
        <dbReference type="PROSITE" id="PS50025"/>
    </source>
</evidence>
<evidence type="ECO:0000313" key="4">
    <source>
        <dbReference type="Proteomes" id="UP000324222"/>
    </source>
</evidence>
<name>A0A5B7JJP3_PORTR</name>
<dbReference type="PANTHER" id="PTHR15036:SF85">
    <property type="entry name" value="SP2353, ISOFORM A"/>
    <property type="match status" value="1"/>
</dbReference>
<dbReference type="Proteomes" id="UP000324222">
    <property type="component" value="Unassembled WGS sequence"/>
</dbReference>
<feature type="domain" description="Laminin G" evidence="2">
    <location>
        <begin position="1"/>
        <end position="98"/>
    </location>
</feature>
<accession>A0A5B7JJP3</accession>